<evidence type="ECO:0000259" key="10">
    <source>
        <dbReference type="Pfam" id="PF01467"/>
    </source>
</evidence>
<dbReference type="EC" id="2.7.7.3" evidence="9"/>
<comment type="caution">
    <text evidence="11">The sequence shown here is derived from an EMBL/GenBank/DDBJ whole genome shotgun (WGS) entry which is preliminary data.</text>
</comment>
<feature type="binding site" evidence="9">
    <location>
        <position position="11"/>
    </location>
    <ligand>
        <name>substrate</name>
    </ligand>
</feature>
<evidence type="ECO:0000256" key="1">
    <source>
        <dbReference type="ARBA" id="ARBA00022490"/>
    </source>
</evidence>
<dbReference type="RefSeq" id="WP_136135932.1">
    <property type="nucleotide sequence ID" value="NZ_SDGV01000004.1"/>
</dbReference>
<dbReference type="Pfam" id="PF01467">
    <property type="entry name" value="CTP_transf_like"/>
    <property type="match status" value="1"/>
</dbReference>
<evidence type="ECO:0000256" key="6">
    <source>
        <dbReference type="ARBA" id="ARBA00022842"/>
    </source>
</evidence>
<comment type="cofactor">
    <cofactor evidence="9">
        <name>Mg(2+)</name>
        <dbReference type="ChEBI" id="CHEBI:18420"/>
    </cofactor>
</comment>
<evidence type="ECO:0000256" key="8">
    <source>
        <dbReference type="ARBA" id="ARBA00029346"/>
    </source>
</evidence>
<evidence type="ECO:0000313" key="11">
    <source>
        <dbReference type="EMBL" id="THB61934.1"/>
    </source>
</evidence>
<keyword evidence="1 9" id="KW-0963">Cytoplasm</keyword>
<dbReference type="PANTHER" id="PTHR21342">
    <property type="entry name" value="PHOSPHOPANTETHEINE ADENYLYLTRANSFERASE"/>
    <property type="match status" value="1"/>
</dbReference>
<feature type="binding site" evidence="9">
    <location>
        <position position="90"/>
    </location>
    <ligand>
        <name>substrate</name>
    </ligand>
</feature>
<name>A0A4S3B460_9ENTE</name>
<reference evidence="11 12" key="1">
    <citation type="submission" date="2019-01" db="EMBL/GenBank/DDBJ databases">
        <title>Vagococcus silagei sp. nov. isolated from brewer's grain.</title>
        <authorList>
            <person name="Guu J.-R."/>
        </authorList>
    </citation>
    <scope>NUCLEOTIDE SEQUENCE [LARGE SCALE GENOMIC DNA]</scope>
    <source>
        <strain evidence="11 12">2B-2</strain>
    </source>
</reference>
<feature type="binding site" evidence="9">
    <location>
        <position position="43"/>
    </location>
    <ligand>
        <name>substrate</name>
    </ligand>
</feature>
<comment type="function">
    <text evidence="9">Reversibly transfers an adenylyl group from ATP to 4'-phosphopantetheine, yielding dephospho-CoA (dPCoA) and pyrophosphate.</text>
</comment>
<dbReference type="GO" id="GO:0004595">
    <property type="term" value="F:pantetheine-phosphate adenylyltransferase activity"/>
    <property type="evidence" value="ECO:0007669"/>
    <property type="project" value="UniProtKB-UniRule"/>
</dbReference>
<evidence type="ECO:0000256" key="7">
    <source>
        <dbReference type="ARBA" id="ARBA00022993"/>
    </source>
</evidence>
<comment type="subunit">
    <text evidence="9">Homohexamer.</text>
</comment>
<dbReference type="GO" id="GO:0005524">
    <property type="term" value="F:ATP binding"/>
    <property type="evidence" value="ECO:0007669"/>
    <property type="project" value="UniProtKB-KW"/>
</dbReference>
<dbReference type="InterPro" id="IPR004821">
    <property type="entry name" value="Cyt_trans-like"/>
</dbReference>
<feature type="binding site" evidence="9">
    <location>
        <position position="19"/>
    </location>
    <ligand>
        <name>ATP</name>
        <dbReference type="ChEBI" id="CHEBI:30616"/>
    </ligand>
</feature>
<gene>
    <name evidence="9" type="primary">coaD</name>
    <name evidence="11" type="ORF">ESZ54_01630</name>
</gene>
<proteinExistence type="inferred from homology"/>
<dbReference type="PANTHER" id="PTHR21342:SF1">
    <property type="entry name" value="PHOSPHOPANTETHEINE ADENYLYLTRANSFERASE"/>
    <property type="match status" value="1"/>
</dbReference>
<feature type="binding site" evidence="9">
    <location>
        <position position="76"/>
    </location>
    <ligand>
        <name>substrate</name>
    </ligand>
</feature>
<evidence type="ECO:0000256" key="3">
    <source>
        <dbReference type="ARBA" id="ARBA00022695"/>
    </source>
</evidence>
<keyword evidence="5 9" id="KW-0067">ATP-binding</keyword>
<comment type="similarity">
    <text evidence="9">Belongs to the bacterial CoaD family.</text>
</comment>
<comment type="subcellular location">
    <subcellularLocation>
        <location evidence="9">Cytoplasm</location>
    </subcellularLocation>
</comment>
<evidence type="ECO:0000256" key="5">
    <source>
        <dbReference type="ARBA" id="ARBA00022840"/>
    </source>
</evidence>
<dbReference type="NCBIfam" id="TIGR01510">
    <property type="entry name" value="coaD_prev_kdtB"/>
    <property type="match status" value="1"/>
</dbReference>
<keyword evidence="2 9" id="KW-0808">Transferase</keyword>
<dbReference type="GO" id="GO:0015937">
    <property type="term" value="P:coenzyme A biosynthetic process"/>
    <property type="evidence" value="ECO:0007669"/>
    <property type="project" value="UniProtKB-UniRule"/>
</dbReference>
<evidence type="ECO:0000256" key="9">
    <source>
        <dbReference type="HAMAP-Rule" id="MF_00151"/>
    </source>
</evidence>
<feature type="domain" description="Cytidyltransferase-like" evidence="10">
    <location>
        <begin position="7"/>
        <end position="136"/>
    </location>
</feature>
<dbReference type="NCBIfam" id="TIGR00125">
    <property type="entry name" value="cyt_tran_rel"/>
    <property type="match status" value="1"/>
</dbReference>
<organism evidence="11 12">
    <name type="scientific">Vagococcus silagei</name>
    <dbReference type="NCBI Taxonomy" id="2508885"/>
    <lineage>
        <taxon>Bacteria</taxon>
        <taxon>Bacillati</taxon>
        <taxon>Bacillota</taxon>
        <taxon>Bacilli</taxon>
        <taxon>Lactobacillales</taxon>
        <taxon>Enterococcaceae</taxon>
        <taxon>Vagococcus</taxon>
    </lineage>
</organism>
<dbReference type="GO" id="GO:0005737">
    <property type="term" value="C:cytoplasm"/>
    <property type="evidence" value="ECO:0007669"/>
    <property type="project" value="UniProtKB-SubCell"/>
</dbReference>
<sequence length="161" mass="18246">MTKRQAIFPGSFDPFTNGHFNTVERASLMFDHVYIVVSTNTSKKELFSVSEKVDLIETAIKKLDNVTVVAEVNQLTVTVAQKYHANFLVRGIRNNQDFEYEKSISFMNRNLAPDIDTVFLLADEKYSSISSTMIKEVAKFGGKITDFVPENVEQALRRKLG</sequence>
<keyword evidence="6 9" id="KW-0460">Magnesium</keyword>
<keyword evidence="7 9" id="KW-0173">Coenzyme A biosynthesis</keyword>
<dbReference type="PRINTS" id="PR01020">
    <property type="entry name" value="LPSBIOSNTHSS"/>
</dbReference>
<dbReference type="InterPro" id="IPR001980">
    <property type="entry name" value="PPAT"/>
</dbReference>
<dbReference type="EMBL" id="SDGV01000004">
    <property type="protein sequence ID" value="THB61934.1"/>
    <property type="molecule type" value="Genomic_DNA"/>
</dbReference>
<feature type="binding site" evidence="9">
    <location>
        <begin position="11"/>
        <end position="12"/>
    </location>
    <ligand>
        <name>ATP</name>
        <dbReference type="ChEBI" id="CHEBI:30616"/>
    </ligand>
</feature>
<dbReference type="AlphaFoldDB" id="A0A4S3B460"/>
<feature type="site" description="Transition state stabilizer" evidence="9">
    <location>
        <position position="19"/>
    </location>
</feature>
<evidence type="ECO:0000256" key="2">
    <source>
        <dbReference type="ARBA" id="ARBA00022679"/>
    </source>
</evidence>
<dbReference type="Gene3D" id="3.40.50.620">
    <property type="entry name" value="HUPs"/>
    <property type="match status" value="1"/>
</dbReference>
<evidence type="ECO:0000313" key="12">
    <source>
        <dbReference type="Proteomes" id="UP000310506"/>
    </source>
</evidence>
<dbReference type="SUPFAM" id="SSF52374">
    <property type="entry name" value="Nucleotidylyl transferase"/>
    <property type="match status" value="1"/>
</dbReference>
<dbReference type="HAMAP" id="MF_00151">
    <property type="entry name" value="PPAT_bact"/>
    <property type="match status" value="1"/>
</dbReference>
<protein>
    <recommendedName>
        <fullName evidence="9">Phosphopantetheine adenylyltransferase</fullName>
        <ecNumber evidence="9">2.7.7.3</ecNumber>
    </recommendedName>
    <alternativeName>
        <fullName evidence="9">Dephospho-CoA pyrophosphorylase</fullName>
    </alternativeName>
    <alternativeName>
        <fullName evidence="9">Pantetheine-phosphate adenylyltransferase</fullName>
        <shortName evidence="9">PPAT</shortName>
    </alternativeName>
</protein>
<comment type="pathway">
    <text evidence="9">Cofactor biosynthesis; coenzyme A biosynthesis; CoA from (R)-pantothenate: step 4/5.</text>
</comment>
<accession>A0A4S3B460</accession>
<feature type="binding site" evidence="9">
    <location>
        <position position="101"/>
    </location>
    <ligand>
        <name>ATP</name>
        <dbReference type="ChEBI" id="CHEBI:30616"/>
    </ligand>
</feature>
<feature type="binding site" evidence="9">
    <location>
        <begin position="91"/>
        <end position="93"/>
    </location>
    <ligand>
        <name>ATP</name>
        <dbReference type="ChEBI" id="CHEBI:30616"/>
    </ligand>
</feature>
<keyword evidence="12" id="KW-1185">Reference proteome</keyword>
<dbReference type="UniPathway" id="UPA00241">
    <property type="reaction ID" value="UER00355"/>
</dbReference>
<keyword evidence="3 9" id="KW-0548">Nucleotidyltransferase</keyword>
<keyword evidence="4 9" id="KW-0547">Nucleotide-binding</keyword>
<dbReference type="CDD" id="cd02163">
    <property type="entry name" value="PPAT"/>
    <property type="match status" value="1"/>
</dbReference>
<dbReference type="Proteomes" id="UP000310506">
    <property type="component" value="Unassembled WGS sequence"/>
</dbReference>
<dbReference type="OrthoDB" id="9806661at2"/>
<feature type="binding site" evidence="9">
    <location>
        <begin position="126"/>
        <end position="132"/>
    </location>
    <ligand>
        <name>ATP</name>
        <dbReference type="ChEBI" id="CHEBI:30616"/>
    </ligand>
</feature>
<comment type="catalytic activity">
    <reaction evidence="8 9">
        <text>(R)-4'-phosphopantetheine + ATP + H(+) = 3'-dephospho-CoA + diphosphate</text>
        <dbReference type="Rhea" id="RHEA:19801"/>
        <dbReference type="ChEBI" id="CHEBI:15378"/>
        <dbReference type="ChEBI" id="CHEBI:30616"/>
        <dbReference type="ChEBI" id="CHEBI:33019"/>
        <dbReference type="ChEBI" id="CHEBI:57328"/>
        <dbReference type="ChEBI" id="CHEBI:61723"/>
        <dbReference type="EC" id="2.7.7.3"/>
    </reaction>
</comment>
<dbReference type="InterPro" id="IPR014729">
    <property type="entry name" value="Rossmann-like_a/b/a_fold"/>
</dbReference>
<evidence type="ECO:0000256" key="4">
    <source>
        <dbReference type="ARBA" id="ARBA00022741"/>
    </source>
</evidence>